<protein>
    <recommendedName>
        <fullName evidence="2">USP domain-containing protein</fullName>
    </recommendedName>
</protein>
<dbReference type="SUPFAM" id="SSF54001">
    <property type="entry name" value="Cysteine proteinases"/>
    <property type="match status" value="1"/>
</dbReference>
<dbReference type="PROSITE" id="PS50235">
    <property type="entry name" value="USP_3"/>
    <property type="match status" value="1"/>
</dbReference>
<keyword evidence="1" id="KW-0472">Membrane</keyword>
<feature type="domain" description="USP" evidence="2">
    <location>
        <begin position="1"/>
        <end position="138"/>
    </location>
</feature>
<sequence length="150" mass="16929">GAWRKVVGITTGESREGIHLCCWTKRMRVTKLPVILALHLTQFEYMVGLAVVTLAHSTSSDAMNLDCIYDLVAEVAHCGSGPNGERYLTIVKSHGFGLWFDDAIVEKMDDRAIEEFYGLVSDISKKSESGYILYILYIFIYFILLVKRIT</sequence>
<evidence type="ECO:0000313" key="3">
    <source>
        <dbReference type="Ensembl" id="ENSAMEP00000011690.2"/>
    </source>
</evidence>
<reference evidence="3 4" key="1">
    <citation type="journal article" date="2010" name="Nature">
        <title>The sequence and de novo assembly of the giant panda genome.</title>
        <authorList>
            <person name="Li R."/>
            <person name="Fan W."/>
            <person name="Tian G."/>
            <person name="Zhu H."/>
            <person name="He L."/>
            <person name="Cai J."/>
            <person name="Huang Q."/>
            <person name="Cai Q."/>
            <person name="Li B."/>
            <person name="Bai Y."/>
            <person name="Zhang Z."/>
            <person name="Zhang Y."/>
            <person name="Wang W."/>
            <person name="Li J."/>
            <person name="Wei F."/>
            <person name="Li H."/>
            <person name="Jian M."/>
            <person name="Li J."/>
            <person name="Zhang Z."/>
            <person name="Nielsen R."/>
            <person name="Li D."/>
            <person name="Gu W."/>
            <person name="Yang Z."/>
            <person name="Xuan Z."/>
            <person name="Ryder O.A."/>
            <person name="Leung F.C."/>
            <person name="Zhou Y."/>
            <person name="Cao J."/>
            <person name="Sun X."/>
            <person name="Fu Y."/>
            <person name="Fang X."/>
            <person name="Guo X."/>
            <person name="Wang B."/>
            <person name="Hou R."/>
            <person name="Shen F."/>
            <person name="Mu B."/>
            <person name="Ni P."/>
            <person name="Lin R."/>
            <person name="Qian W."/>
            <person name="Wang G."/>
            <person name="Yu C."/>
            <person name="Nie W."/>
            <person name="Wang J."/>
            <person name="Wu Z."/>
            <person name="Liang H."/>
            <person name="Min J."/>
            <person name="Wu Q."/>
            <person name="Cheng S."/>
            <person name="Ruan J."/>
            <person name="Wang M."/>
            <person name="Shi Z."/>
            <person name="Wen M."/>
            <person name="Liu B."/>
            <person name="Ren X."/>
            <person name="Zheng H."/>
            <person name="Dong D."/>
            <person name="Cook K."/>
            <person name="Shan G."/>
            <person name="Zhang H."/>
            <person name="Kosiol C."/>
            <person name="Xie X."/>
            <person name="Lu Z."/>
            <person name="Zheng H."/>
            <person name="Li Y."/>
            <person name="Steiner C.C."/>
            <person name="Lam T.T."/>
            <person name="Lin S."/>
            <person name="Zhang Q."/>
            <person name="Li G."/>
            <person name="Tian J."/>
            <person name="Gong T."/>
            <person name="Liu H."/>
            <person name="Zhang D."/>
            <person name="Fang L."/>
            <person name="Ye C."/>
            <person name="Zhang J."/>
            <person name="Hu W."/>
            <person name="Xu A."/>
            <person name="Ren Y."/>
            <person name="Zhang G."/>
            <person name="Bruford M.W."/>
            <person name="Li Q."/>
            <person name="Ma L."/>
            <person name="Guo Y."/>
            <person name="An N."/>
            <person name="Hu Y."/>
            <person name="Zheng Y."/>
            <person name="Shi Y."/>
            <person name="Li Z."/>
            <person name="Liu Q."/>
            <person name="Chen Y."/>
            <person name="Zhao J."/>
            <person name="Qu N."/>
            <person name="Zhao S."/>
            <person name="Tian F."/>
            <person name="Wang X."/>
            <person name="Wang H."/>
            <person name="Xu L."/>
            <person name="Liu X."/>
            <person name="Vinar T."/>
            <person name="Wang Y."/>
            <person name="Lam T.W."/>
            <person name="Yiu S.M."/>
            <person name="Liu S."/>
            <person name="Zhang H."/>
            <person name="Li D."/>
            <person name="Huang Y."/>
            <person name="Wang X."/>
            <person name="Yang G."/>
            <person name="Jiang Z."/>
            <person name="Wang J."/>
            <person name="Qin N."/>
            <person name="Li L."/>
            <person name="Li J."/>
            <person name="Bolund L."/>
            <person name="Kristiansen K."/>
            <person name="Wong G.K."/>
            <person name="Olson M."/>
            <person name="Zhang X."/>
            <person name="Li S."/>
            <person name="Yang H."/>
            <person name="Wang J."/>
            <person name="Wang J."/>
        </authorList>
    </citation>
    <scope>NUCLEOTIDE SEQUENCE [LARGE SCALE GENOMIC DNA]</scope>
</reference>
<evidence type="ECO:0000259" key="2">
    <source>
        <dbReference type="PROSITE" id="PS50235"/>
    </source>
</evidence>
<dbReference type="Gene3D" id="3.90.70.10">
    <property type="entry name" value="Cysteine proteinases"/>
    <property type="match status" value="1"/>
</dbReference>
<dbReference type="GeneTree" id="ENSGT00940000153284"/>
<name>G1LX87_AILME</name>
<proteinExistence type="predicted"/>
<reference evidence="3" key="2">
    <citation type="submission" date="2025-08" db="UniProtKB">
        <authorList>
            <consortium name="Ensembl"/>
        </authorList>
    </citation>
    <scope>IDENTIFICATION</scope>
</reference>
<dbReference type="InterPro" id="IPR028889">
    <property type="entry name" value="USP"/>
</dbReference>
<dbReference type="AlphaFoldDB" id="G1LX87"/>
<keyword evidence="1" id="KW-0812">Transmembrane</keyword>
<dbReference type="InterPro" id="IPR001394">
    <property type="entry name" value="Peptidase_C19_UCH"/>
</dbReference>
<dbReference type="STRING" id="9646.ENSAMEP00000011690"/>
<feature type="transmembrane region" description="Helical" evidence="1">
    <location>
        <begin position="129"/>
        <end position="146"/>
    </location>
</feature>
<dbReference type="Ensembl" id="ENSAMET00000012186.2">
    <property type="protein sequence ID" value="ENSAMEP00000011690.2"/>
    <property type="gene ID" value="ENSAMEG00000011120.2"/>
</dbReference>
<keyword evidence="4" id="KW-1185">Reference proteome</keyword>
<dbReference type="InParanoid" id="G1LX87"/>
<feature type="transmembrane region" description="Helical" evidence="1">
    <location>
        <begin position="34"/>
        <end position="55"/>
    </location>
</feature>
<dbReference type="GO" id="GO:0004843">
    <property type="term" value="F:cysteine-type deubiquitinase activity"/>
    <property type="evidence" value="ECO:0007669"/>
    <property type="project" value="InterPro"/>
</dbReference>
<dbReference type="GO" id="GO:0016579">
    <property type="term" value="P:protein deubiquitination"/>
    <property type="evidence" value="ECO:0007669"/>
    <property type="project" value="InterPro"/>
</dbReference>
<keyword evidence="1" id="KW-1133">Transmembrane helix</keyword>
<reference evidence="3" key="3">
    <citation type="submission" date="2025-09" db="UniProtKB">
        <authorList>
            <consortium name="Ensembl"/>
        </authorList>
    </citation>
    <scope>IDENTIFICATION</scope>
</reference>
<dbReference type="HOGENOM" id="CLU_008279_12_0_1"/>
<evidence type="ECO:0000313" key="4">
    <source>
        <dbReference type="Proteomes" id="UP000008912"/>
    </source>
</evidence>
<dbReference type="InterPro" id="IPR038765">
    <property type="entry name" value="Papain-like_cys_pep_sf"/>
</dbReference>
<evidence type="ECO:0000256" key="1">
    <source>
        <dbReference type="SAM" id="Phobius"/>
    </source>
</evidence>
<organism evidence="3 4">
    <name type="scientific">Ailuropoda melanoleuca</name>
    <name type="common">Giant panda</name>
    <dbReference type="NCBI Taxonomy" id="9646"/>
    <lineage>
        <taxon>Eukaryota</taxon>
        <taxon>Metazoa</taxon>
        <taxon>Chordata</taxon>
        <taxon>Craniata</taxon>
        <taxon>Vertebrata</taxon>
        <taxon>Euteleostomi</taxon>
        <taxon>Mammalia</taxon>
        <taxon>Eutheria</taxon>
        <taxon>Laurasiatheria</taxon>
        <taxon>Carnivora</taxon>
        <taxon>Caniformia</taxon>
        <taxon>Ursidae</taxon>
        <taxon>Ailuropoda</taxon>
    </lineage>
</organism>
<dbReference type="Pfam" id="PF00443">
    <property type="entry name" value="UCH"/>
    <property type="match status" value="1"/>
</dbReference>
<dbReference type="Proteomes" id="UP000008912">
    <property type="component" value="Unassembled WGS sequence"/>
</dbReference>
<dbReference type="eggNOG" id="KOG1864">
    <property type="taxonomic scope" value="Eukaryota"/>
</dbReference>
<accession>G1LX87</accession>